<sequence length="422" mass="45279">MAQSSYGPSPLDETAVTLIALPALYYLTRSGDWTIAVYCGYIFCLLVGPLAHNYGGVPQPISSIKAAVLDLKLPFVVLAASFAFSATRDVKKIFTSMYLVFMGFAFLNIPFVFYDLAAGHTIFDRELASKGSYLQPLALCGSAAELAWLNCLACFGALARGAERRNVWYTVSAILFALMVVITASIKEIAALVLGAYLITQHRQGGLFKNMLLLGAAAAVLIPLFAFTGVGESMLGHLNMFVGADAIPTVRAGMMNASFQIGIDHFPFGTGGGTFGSAPSYQDGYSNVYYAYGISMLNGGGPTFAAFLQDVFWAKIIGEAGFLGAICYVIYIATFALRCYRAMRYSGGRADVATRYSLAVQVMLFLVSLASSPYTNELLLVVAGVTMAYGARSEALYVPAPRSRYIAPSPRPFVSPHAKLPK</sequence>
<feature type="transmembrane region" description="Helical" evidence="1">
    <location>
        <begin position="171"/>
        <end position="199"/>
    </location>
</feature>
<feature type="transmembrane region" description="Helical" evidence="1">
    <location>
        <begin position="320"/>
        <end position="340"/>
    </location>
</feature>
<evidence type="ECO:0000313" key="3">
    <source>
        <dbReference type="Proteomes" id="UP000570514"/>
    </source>
</evidence>
<evidence type="ECO:0000256" key="1">
    <source>
        <dbReference type="SAM" id="Phobius"/>
    </source>
</evidence>
<protein>
    <submittedName>
        <fullName evidence="2">Uncharacterized protein</fullName>
    </submittedName>
</protein>
<proteinExistence type="predicted"/>
<feature type="transmembrane region" description="Helical" evidence="1">
    <location>
        <begin position="352"/>
        <end position="372"/>
    </location>
</feature>
<keyword evidence="3" id="KW-1185">Reference proteome</keyword>
<gene>
    <name evidence="2" type="ORF">FHS83_001681</name>
</gene>
<reference evidence="2 3" key="1">
    <citation type="submission" date="2020-03" db="EMBL/GenBank/DDBJ databases">
        <title>Genomic Encyclopedia of Type Strains, Phase IV (KMG-IV): sequencing the most valuable type-strain genomes for metagenomic binning, comparative biology and taxonomic classification.</title>
        <authorList>
            <person name="Goeker M."/>
        </authorList>
    </citation>
    <scope>NUCLEOTIDE SEQUENCE [LARGE SCALE GENOMIC DNA]</scope>
    <source>
        <strain evidence="2 3">DSM 19867</strain>
    </source>
</reference>
<dbReference type="AlphaFoldDB" id="A0A846MYJ1"/>
<feature type="transmembrane region" description="Helical" evidence="1">
    <location>
        <begin position="137"/>
        <end position="159"/>
    </location>
</feature>
<feature type="transmembrane region" description="Helical" evidence="1">
    <location>
        <begin position="211"/>
        <end position="230"/>
    </location>
</feature>
<organism evidence="2 3">
    <name type="scientific">Rhizomicrobium palustre</name>
    <dbReference type="NCBI Taxonomy" id="189966"/>
    <lineage>
        <taxon>Bacteria</taxon>
        <taxon>Pseudomonadati</taxon>
        <taxon>Pseudomonadota</taxon>
        <taxon>Alphaproteobacteria</taxon>
        <taxon>Micropepsales</taxon>
        <taxon>Micropepsaceae</taxon>
        <taxon>Rhizomicrobium</taxon>
    </lineage>
</organism>
<accession>A0A846MYJ1</accession>
<keyword evidence="1" id="KW-1133">Transmembrane helix</keyword>
<keyword evidence="1" id="KW-0812">Transmembrane</keyword>
<feature type="transmembrane region" description="Helical" evidence="1">
    <location>
        <begin position="35"/>
        <end position="55"/>
    </location>
</feature>
<dbReference type="EMBL" id="JAASRM010000001">
    <property type="protein sequence ID" value="NIK88363.1"/>
    <property type="molecule type" value="Genomic_DNA"/>
</dbReference>
<feature type="transmembrane region" description="Helical" evidence="1">
    <location>
        <begin position="93"/>
        <end position="116"/>
    </location>
</feature>
<dbReference type="RefSeq" id="WP_167082546.1">
    <property type="nucleotide sequence ID" value="NZ_BAAADC010000001.1"/>
</dbReference>
<dbReference type="Proteomes" id="UP000570514">
    <property type="component" value="Unassembled WGS sequence"/>
</dbReference>
<evidence type="ECO:0000313" key="2">
    <source>
        <dbReference type="EMBL" id="NIK88363.1"/>
    </source>
</evidence>
<comment type="caution">
    <text evidence="2">The sequence shown here is derived from an EMBL/GenBank/DDBJ whole genome shotgun (WGS) entry which is preliminary data.</text>
</comment>
<keyword evidence="1" id="KW-0472">Membrane</keyword>
<name>A0A846MYJ1_9PROT</name>